<dbReference type="EMBL" id="KI397142">
    <property type="protein sequence ID" value="ERM96537.1"/>
    <property type="molecule type" value="Genomic_DNA"/>
</dbReference>
<name>W1NL17_AMBTC</name>
<feature type="transmembrane region" description="Helical" evidence="4">
    <location>
        <begin position="80"/>
        <end position="100"/>
    </location>
</feature>
<dbReference type="Gramene" id="ERM96537">
    <property type="protein sequence ID" value="ERM96537"/>
    <property type="gene ID" value="AMTR_s00001p00267450"/>
</dbReference>
<accession>W1NL17</accession>
<sequence length="106" mass="12033">MLERNGWIHLEDKQFAVEEISFMVLMKMREIVEAYLGSTVKNAVVTVPADFIEVKKRALELQELEKRGVDLNEKGINLPWPVAAAASTGTIAAFAFMVYLKYSRQK</sequence>
<keyword evidence="4" id="KW-0812">Transmembrane</keyword>
<keyword evidence="2" id="KW-0547">Nucleotide-binding</keyword>
<dbReference type="InterPro" id="IPR013126">
    <property type="entry name" value="Hsp_70_fam"/>
</dbReference>
<dbReference type="Gene3D" id="3.30.420.40">
    <property type="match status" value="1"/>
</dbReference>
<dbReference type="GO" id="GO:0005524">
    <property type="term" value="F:ATP binding"/>
    <property type="evidence" value="ECO:0007669"/>
    <property type="project" value="UniProtKB-KW"/>
</dbReference>
<organism evidence="5 6">
    <name type="scientific">Amborella trichopoda</name>
    <dbReference type="NCBI Taxonomy" id="13333"/>
    <lineage>
        <taxon>Eukaryota</taxon>
        <taxon>Viridiplantae</taxon>
        <taxon>Streptophyta</taxon>
        <taxon>Embryophyta</taxon>
        <taxon>Tracheophyta</taxon>
        <taxon>Spermatophyta</taxon>
        <taxon>Magnoliopsida</taxon>
        <taxon>Amborellales</taxon>
        <taxon>Amborellaceae</taxon>
        <taxon>Amborella</taxon>
    </lineage>
</organism>
<dbReference type="HOGENOM" id="CLU_2226735_0_0_1"/>
<dbReference type="FunFam" id="3.30.420.40:FF:000028">
    <property type="entry name" value="heat shock 70 kDa protein-like"/>
    <property type="match status" value="1"/>
</dbReference>
<dbReference type="eggNOG" id="KOG0101">
    <property type="taxonomic scope" value="Eukaryota"/>
</dbReference>
<evidence type="ECO:0000313" key="5">
    <source>
        <dbReference type="EMBL" id="ERM96537.1"/>
    </source>
</evidence>
<dbReference type="GO" id="GO:0140662">
    <property type="term" value="F:ATP-dependent protein folding chaperone"/>
    <property type="evidence" value="ECO:0007669"/>
    <property type="project" value="InterPro"/>
</dbReference>
<evidence type="ECO:0000256" key="4">
    <source>
        <dbReference type="SAM" id="Phobius"/>
    </source>
</evidence>
<gene>
    <name evidence="5" type="ORF">AMTR_s00001p00267450</name>
</gene>
<keyword evidence="6" id="KW-1185">Reference proteome</keyword>
<dbReference type="PANTHER" id="PTHR19375">
    <property type="entry name" value="HEAT SHOCK PROTEIN 70KDA"/>
    <property type="match status" value="1"/>
</dbReference>
<keyword evidence="4" id="KW-0472">Membrane</keyword>
<reference evidence="6" key="1">
    <citation type="journal article" date="2013" name="Science">
        <title>The Amborella genome and the evolution of flowering plants.</title>
        <authorList>
            <consortium name="Amborella Genome Project"/>
        </authorList>
    </citation>
    <scope>NUCLEOTIDE SEQUENCE [LARGE SCALE GENOMIC DNA]</scope>
</reference>
<keyword evidence="3" id="KW-0067">ATP-binding</keyword>
<dbReference type="Proteomes" id="UP000017836">
    <property type="component" value="Unassembled WGS sequence"/>
</dbReference>
<dbReference type="SUPFAM" id="SSF53067">
    <property type="entry name" value="Actin-like ATPase domain"/>
    <property type="match status" value="1"/>
</dbReference>
<evidence type="ECO:0000256" key="1">
    <source>
        <dbReference type="ARBA" id="ARBA00007381"/>
    </source>
</evidence>
<evidence type="ECO:0000256" key="2">
    <source>
        <dbReference type="ARBA" id="ARBA00022741"/>
    </source>
</evidence>
<dbReference type="AlphaFoldDB" id="W1NL17"/>
<dbReference type="STRING" id="13333.W1NL17"/>
<comment type="similarity">
    <text evidence="1">Belongs to the heat shock protein 70 family.</text>
</comment>
<evidence type="ECO:0000313" key="6">
    <source>
        <dbReference type="Proteomes" id="UP000017836"/>
    </source>
</evidence>
<keyword evidence="4" id="KW-1133">Transmembrane helix</keyword>
<protein>
    <submittedName>
        <fullName evidence="5">Uncharacterized protein</fullName>
    </submittedName>
</protein>
<dbReference type="InterPro" id="IPR043129">
    <property type="entry name" value="ATPase_NBD"/>
</dbReference>
<proteinExistence type="inferred from homology"/>
<dbReference type="Pfam" id="PF00012">
    <property type="entry name" value="HSP70"/>
    <property type="match status" value="1"/>
</dbReference>
<evidence type="ECO:0000256" key="3">
    <source>
        <dbReference type="ARBA" id="ARBA00022840"/>
    </source>
</evidence>